<name>A2F170_TRIV3</name>
<dbReference type="VEuPathDB" id="TrichDB:TVAGG3_0495240"/>
<reference evidence="2" key="1">
    <citation type="submission" date="2006-10" db="EMBL/GenBank/DDBJ databases">
        <authorList>
            <person name="Amadeo P."/>
            <person name="Zhao Q."/>
            <person name="Wortman J."/>
            <person name="Fraser-Liggett C."/>
            <person name="Carlton J."/>
        </authorList>
    </citation>
    <scope>NUCLEOTIDE SEQUENCE</scope>
    <source>
        <strain evidence="2">G3</strain>
    </source>
</reference>
<evidence type="ECO:0000256" key="1">
    <source>
        <dbReference type="SAM" id="MobiDB-lite"/>
    </source>
</evidence>
<feature type="compositionally biased region" description="Low complexity" evidence="1">
    <location>
        <begin position="398"/>
        <end position="407"/>
    </location>
</feature>
<dbReference type="STRING" id="5722.A2F170"/>
<evidence type="ECO:0000313" key="2">
    <source>
        <dbReference type="EMBL" id="EAY01361.1"/>
    </source>
</evidence>
<gene>
    <name evidence="2" type="ORF">TVAG_339890</name>
</gene>
<sequence length="961" mass="109743">MNNPQEIGKVQLKCPGSNRRENCDMMFNGPILIFTPENKKSQLKWLFLPMFNAEINMQNPKNMLFICNLNGDIRYDVLFDIQSKCSDTYTKYLNIITNFHELLKTIDPHAVVSFSQKVACILKDKKDRQHHEHIAEQITLQKGNKFTFQAHYTENNSIKSFTINFNDESYVGSTINCPKQFGSPNIRHLMFTLTGEDNNEGIFLVRTIQEAYKWVISCFYGSESQKWKPRTPISILSQSVAQNRSDSSQQRPNNQNQTQSPKSPTQTQQNTQNKQPQPVQQPISAPEKQEKPQSQIQPPKQETTVQQPQQQKVQQEQKPESVQEPKESAPKPKIQKPIPEEKPQEPKQPAPVVTTTSEPSTPHVSAQSVPKSEEIQNKTEEHVVEPPKPEPEQHKPVVEQQNQQPVEQKPEIKIDIQPQPQEIKKPEPEVHEPAKETPIPAPQDEKKKEEDISQNNGEKSKPKPQPPSPPTFTITKSDNTTKKEPKKEENQEQIKPKLQMQISITTTVSAAQKAPVTKKVIKRIQKKQETPVIEQKVTEQKRFCTFPHPPPISQRLSSYRTHISDNCNIIRTVDCYQPPNSDIIIKNMKSMEKPAQQQGNLLQNALSDLKLDIRSNYSDFDRCYKLTQNDILNDSLTIIDPSHSDISGFTQFKKYPDFDRNSLINPIPSIDVFLNQLCDFSNSPKYVDQNAPDVNRLCYIVGAIFCNGLKISVQDLSKILSEKYECLKTISYKKKGAKNIILFGAKLLNGDIVIPCLEWIKANDYIIQNYYPSALILADDFDDVFNYLNGFLFVRSFFIPVPEVDSSVEEIEKLLLVPQFLPAEIDQLNKKSSPITTDEAAEVFARCLYLGSNDAWHVIKSLSDKMNINELKSAISNVSRDHILTRDDYKILKSFAEQAVKLRTCAYWFAEIVLAVGSSKENSIREHFTSYSCVNDMYRAFHTICRLNALMKKMGPPGTTD</sequence>
<proteinExistence type="predicted"/>
<dbReference type="EMBL" id="DS113570">
    <property type="protein sequence ID" value="EAY01361.1"/>
    <property type="molecule type" value="Genomic_DNA"/>
</dbReference>
<dbReference type="Proteomes" id="UP000001542">
    <property type="component" value="Unassembled WGS sequence"/>
</dbReference>
<dbReference type="InParanoid" id="A2F170"/>
<feature type="compositionally biased region" description="Low complexity" evidence="1">
    <location>
        <begin position="255"/>
        <end position="282"/>
    </location>
</feature>
<feature type="compositionally biased region" description="Basic and acidic residues" evidence="1">
    <location>
        <begin position="422"/>
        <end position="435"/>
    </location>
</feature>
<organism evidence="2 3">
    <name type="scientific">Trichomonas vaginalis (strain ATCC PRA-98 / G3)</name>
    <dbReference type="NCBI Taxonomy" id="412133"/>
    <lineage>
        <taxon>Eukaryota</taxon>
        <taxon>Metamonada</taxon>
        <taxon>Parabasalia</taxon>
        <taxon>Trichomonadida</taxon>
        <taxon>Trichomonadidae</taxon>
        <taxon>Trichomonas</taxon>
    </lineage>
</organism>
<dbReference type="AlphaFoldDB" id="A2F170"/>
<reference evidence="2" key="2">
    <citation type="journal article" date="2007" name="Science">
        <title>Draft genome sequence of the sexually transmitted pathogen Trichomonas vaginalis.</title>
        <authorList>
            <person name="Carlton J.M."/>
            <person name="Hirt R.P."/>
            <person name="Silva J.C."/>
            <person name="Delcher A.L."/>
            <person name="Schatz M."/>
            <person name="Zhao Q."/>
            <person name="Wortman J.R."/>
            <person name="Bidwell S.L."/>
            <person name="Alsmark U.C.M."/>
            <person name="Besteiro S."/>
            <person name="Sicheritz-Ponten T."/>
            <person name="Noel C.J."/>
            <person name="Dacks J.B."/>
            <person name="Foster P.G."/>
            <person name="Simillion C."/>
            <person name="Van de Peer Y."/>
            <person name="Miranda-Saavedra D."/>
            <person name="Barton G.J."/>
            <person name="Westrop G.D."/>
            <person name="Mueller S."/>
            <person name="Dessi D."/>
            <person name="Fiori P.L."/>
            <person name="Ren Q."/>
            <person name="Paulsen I."/>
            <person name="Zhang H."/>
            <person name="Bastida-Corcuera F.D."/>
            <person name="Simoes-Barbosa A."/>
            <person name="Brown M.T."/>
            <person name="Hayes R.D."/>
            <person name="Mukherjee M."/>
            <person name="Okumura C.Y."/>
            <person name="Schneider R."/>
            <person name="Smith A.J."/>
            <person name="Vanacova S."/>
            <person name="Villalvazo M."/>
            <person name="Haas B.J."/>
            <person name="Pertea M."/>
            <person name="Feldblyum T.V."/>
            <person name="Utterback T.R."/>
            <person name="Shu C.L."/>
            <person name="Osoegawa K."/>
            <person name="de Jong P.J."/>
            <person name="Hrdy I."/>
            <person name="Horvathova L."/>
            <person name="Zubacova Z."/>
            <person name="Dolezal P."/>
            <person name="Malik S.B."/>
            <person name="Logsdon J.M. Jr."/>
            <person name="Henze K."/>
            <person name="Gupta A."/>
            <person name="Wang C.C."/>
            <person name="Dunne R.L."/>
            <person name="Upcroft J.A."/>
            <person name="Upcroft P."/>
            <person name="White O."/>
            <person name="Salzberg S.L."/>
            <person name="Tang P."/>
            <person name="Chiu C.-H."/>
            <person name="Lee Y.-S."/>
            <person name="Embley T.M."/>
            <person name="Coombs G.H."/>
            <person name="Mottram J.C."/>
            <person name="Tachezy J."/>
            <person name="Fraser-Liggett C.M."/>
            <person name="Johnson P.J."/>
        </authorList>
    </citation>
    <scope>NUCLEOTIDE SEQUENCE [LARGE SCALE GENOMIC DNA]</scope>
    <source>
        <strain evidence="2">G3</strain>
    </source>
</reference>
<accession>A2F170</accession>
<feature type="compositionally biased region" description="Basic and acidic residues" evidence="1">
    <location>
        <begin position="315"/>
        <end position="330"/>
    </location>
</feature>
<dbReference type="VEuPathDB" id="TrichDB:TVAG_339890"/>
<feature type="compositionally biased region" description="Basic and acidic residues" evidence="1">
    <location>
        <begin position="479"/>
        <end position="495"/>
    </location>
</feature>
<dbReference type="KEGG" id="tva:4759187"/>
<feature type="compositionally biased region" description="Low complexity" evidence="1">
    <location>
        <begin position="297"/>
        <end position="314"/>
    </location>
</feature>
<evidence type="ECO:0000313" key="3">
    <source>
        <dbReference type="Proteomes" id="UP000001542"/>
    </source>
</evidence>
<dbReference type="RefSeq" id="XP_001330214.1">
    <property type="nucleotide sequence ID" value="XM_001330179.1"/>
</dbReference>
<feature type="compositionally biased region" description="Low complexity" evidence="1">
    <location>
        <begin position="350"/>
        <end position="365"/>
    </location>
</feature>
<protein>
    <submittedName>
        <fullName evidence="2">Uncharacterized protein</fullName>
    </submittedName>
</protein>
<feature type="compositionally biased region" description="Basic and acidic residues" evidence="1">
    <location>
        <begin position="371"/>
        <end position="397"/>
    </location>
</feature>
<feature type="region of interest" description="Disordered" evidence="1">
    <location>
        <begin position="238"/>
        <end position="497"/>
    </location>
</feature>
<feature type="compositionally biased region" description="Polar residues" evidence="1">
    <location>
        <begin position="238"/>
        <end position="254"/>
    </location>
</feature>
<keyword evidence="3" id="KW-1185">Reference proteome</keyword>